<dbReference type="GO" id="GO:0160104">
    <property type="term" value="F:tRNA (guanine(26)-N2)-dimethyltransferase activity"/>
    <property type="evidence" value="ECO:0007669"/>
    <property type="project" value="UniProtKB-EC"/>
</dbReference>
<dbReference type="AlphaFoldDB" id="X6P877"/>
<feature type="compositionally biased region" description="Basic and acidic residues" evidence="10">
    <location>
        <begin position="77"/>
        <end position="95"/>
    </location>
</feature>
<keyword evidence="3 9" id="KW-0808">Transferase</keyword>
<dbReference type="PROSITE" id="PS51626">
    <property type="entry name" value="SAM_MT_TRM1"/>
    <property type="match status" value="1"/>
</dbReference>
<dbReference type="GO" id="GO:0002940">
    <property type="term" value="P:tRNA N2-guanine methylation"/>
    <property type="evidence" value="ECO:0007669"/>
    <property type="project" value="TreeGrafter"/>
</dbReference>
<dbReference type="GO" id="GO:0000049">
    <property type="term" value="F:tRNA binding"/>
    <property type="evidence" value="ECO:0007669"/>
    <property type="project" value="UniProtKB-UniRule"/>
</dbReference>
<evidence type="ECO:0000313" key="13">
    <source>
        <dbReference type="Proteomes" id="UP000023152"/>
    </source>
</evidence>
<dbReference type="SUPFAM" id="SSF53335">
    <property type="entry name" value="S-adenosyl-L-methionine-dependent methyltransferases"/>
    <property type="match status" value="1"/>
</dbReference>
<evidence type="ECO:0000256" key="9">
    <source>
        <dbReference type="PROSITE-ProRule" id="PRU00958"/>
    </source>
</evidence>
<reference evidence="12 13" key="1">
    <citation type="journal article" date="2013" name="Curr. Biol.">
        <title>The Genome of the Foraminiferan Reticulomyxa filosa.</title>
        <authorList>
            <person name="Glockner G."/>
            <person name="Hulsmann N."/>
            <person name="Schleicher M."/>
            <person name="Noegel A.A."/>
            <person name="Eichinger L."/>
            <person name="Gallinger C."/>
            <person name="Pawlowski J."/>
            <person name="Sierra R."/>
            <person name="Euteneuer U."/>
            <person name="Pillet L."/>
            <person name="Moustafa A."/>
            <person name="Platzer M."/>
            <person name="Groth M."/>
            <person name="Szafranski K."/>
            <person name="Schliwa M."/>
        </authorList>
    </citation>
    <scope>NUCLEOTIDE SEQUENCE [LARGE SCALE GENOMIC DNA]</scope>
</reference>
<dbReference type="PANTHER" id="PTHR10631">
    <property type="entry name" value="N 2 ,N 2 -DIMETHYLGUANOSINE TRNA METHYLTRANSFERASE"/>
    <property type="match status" value="1"/>
</dbReference>
<evidence type="ECO:0000313" key="12">
    <source>
        <dbReference type="EMBL" id="ETO33837.1"/>
    </source>
</evidence>
<evidence type="ECO:0000256" key="11">
    <source>
        <dbReference type="SAM" id="Phobius"/>
    </source>
</evidence>
<dbReference type="PANTHER" id="PTHR10631:SF3">
    <property type="entry name" value="TRNA (GUANINE(26)-N(2))-DIMETHYLTRANSFERASE"/>
    <property type="match status" value="1"/>
</dbReference>
<feature type="compositionally biased region" description="Basic residues" evidence="10">
    <location>
        <begin position="52"/>
        <end position="66"/>
    </location>
</feature>
<feature type="transmembrane region" description="Helical" evidence="11">
    <location>
        <begin position="237"/>
        <end position="256"/>
    </location>
</feature>
<protein>
    <recommendedName>
        <fullName evidence="7">tRNA (guanine(26)-N(2))-dimethyltransferase</fullName>
        <ecNumber evidence="7">2.1.1.216</ecNumber>
    </recommendedName>
</protein>
<sequence length="257" mass="29879">MLMDENQMVLQEAIASLADEGILCISCSHWHKFYSEMHRFGTFDQQEEEKKKKEKKKRKGRRRRKKKEEEEEEEKEKEENIEHEPTTTDHNDDLSENRREISIRMLLHVILQAALRAECYIKPLMSFYSNGCVKLFVRVGQSRLICKSMCTFDGIAFYCRTCHSSTACSFAVPATSKQHASLKASHIPAGAQVCSQCNVRTAIIGPLWVGPLHSTVFVKKSLEFMHTSGEWLQNRSYLIQVLTFFFFKIYLFVCLYK</sequence>
<keyword evidence="5 9" id="KW-0819">tRNA processing</keyword>
<dbReference type="InterPro" id="IPR002905">
    <property type="entry name" value="Trm1"/>
</dbReference>
<dbReference type="Proteomes" id="UP000023152">
    <property type="component" value="Unassembled WGS sequence"/>
</dbReference>
<comment type="catalytic activity">
    <reaction evidence="8">
        <text>guanosine(26) in tRNA + 2 S-adenosyl-L-methionine = N(2)-dimethylguanosine(26) in tRNA + 2 S-adenosyl-L-homocysteine + 2 H(+)</text>
        <dbReference type="Rhea" id="RHEA:43140"/>
        <dbReference type="Rhea" id="RHEA-COMP:10359"/>
        <dbReference type="Rhea" id="RHEA-COMP:10360"/>
        <dbReference type="ChEBI" id="CHEBI:15378"/>
        <dbReference type="ChEBI" id="CHEBI:57856"/>
        <dbReference type="ChEBI" id="CHEBI:59789"/>
        <dbReference type="ChEBI" id="CHEBI:74269"/>
        <dbReference type="ChEBI" id="CHEBI:74513"/>
        <dbReference type="EC" id="2.1.1.216"/>
    </reaction>
</comment>
<dbReference type="EC" id="2.1.1.216" evidence="7"/>
<dbReference type="GO" id="GO:0005634">
    <property type="term" value="C:nucleus"/>
    <property type="evidence" value="ECO:0007669"/>
    <property type="project" value="TreeGrafter"/>
</dbReference>
<name>X6P877_RETFI</name>
<evidence type="ECO:0000256" key="1">
    <source>
        <dbReference type="ARBA" id="ARBA00022555"/>
    </source>
</evidence>
<proteinExistence type="inferred from homology"/>
<dbReference type="Pfam" id="PF02005">
    <property type="entry name" value="TRM"/>
    <property type="match status" value="1"/>
</dbReference>
<evidence type="ECO:0000256" key="7">
    <source>
        <dbReference type="ARBA" id="ARBA00039099"/>
    </source>
</evidence>
<evidence type="ECO:0000256" key="10">
    <source>
        <dbReference type="SAM" id="MobiDB-lite"/>
    </source>
</evidence>
<evidence type="ECO:0000256" key="2">
    <source>
        <dbReference type="ARBA" id="ARBA00022603"/>
    </source>
</evidence>
<evidence type="ECO:0000256" key="6">
    <source>
        <dbReference type="ARBA" id="ARBA00022884"/>
    </source>
</evidence>
<dbReference type="Gene3D" id="3.40.50.150">
    <property type="entry name" value="Vaccinia Virus protein VP39"/>
    <property type="match status" value="1"/>
</dbReference>
<keyword evidence="11" id="KW-0812">Transmembrane</keyword>
<accession>X6P877</accession>
<evidence type="ECO:0000256" key="5">
    <source>
        <dbReference type="ARBA" id="ARBA00022694"/>
    </source>
</evidence>
<keyword evidence="11" id="KW-1133">Transmembrane helix</keyword>
<comment type="caution">
    <text evidence="12">The sequence shown here is derived from an EMBL/GenBank/DDBJ whole genome shotgun (WGS) entry which is preliminary data.</text>
</comment>
<evidence type="ECO:0000256" key="8">
    <source>
        <dbReference type="ARBA" id="ARBA00051897"/>
    </source>
</evidence>
<keyword evidence="2 9" id="KW-0489">Methyltransferase</keyword>
<organism evidence="12 13">
    <name type="scientific">Reticulomyxa filosa</name>
    <dbReference type="NCBI Taxonomy" id="46433"/>
    <lineage>
        <taxon>Eukaryota</taxon>
        <taxon>Sar</taxon>
        <taxon>Rhizaria</taxon>
        <taxon>Retaria</taxon>
        <taxon>Foraminifera</taxon>
        <taxon>Monothalamids</taxon>
        <taxon>Reticulomyxidae</taxon>
        <taxon>Reticulomyxa</taxon>
    </lineage>
</organism>
<keyword evidence="11" id="KW-0472">Membrane</keyword>
<evidence type="ECO:0000256" key="4">
    <source>
        <dbReference type="ARBA" id="ARBA00022691"/>
    </source>
</evidence>
<evidence type="ECO:0000256" key="3">
    <source>
        <dbReference type="ARBA" id="ARBA00022679"/>
    </source>
</evidence>
<comment type="similarity">
    <text evidence="9">Belongs to the class I-like SAM-binding methyltransferase superfamily. Trm1 family.</text>
</comment>
<dbReference type="InterPro" id="IPR029063">
    <property type="entry name" value="SAM-dependent_MTases_sf"/>
</dbReference>
<keyword evidence="13" id="KW-1185">Reference proteome</keyword>
<keyword evidence="4 9" id="KW-0949">S-adenosyl-L-methionine</keyword>
<keyword evidence="1 9" id="KW-0820">tRNA-binding</keyword>
<dbReference type="EMBL" id="ASPP01003104">
    <property type="protein sequence ID" value="ETO33837.1"/>
    <property type="molecule type" value="Genomic_DNA"/>
</dbReference>
<gene>
    <name evidence="12" type="ORF">RFI_03265</name>
</gene>
<feature type="region of interest" description="Disordered" evidence="10">
    <location>
        <begin position="44"/>
        <end position="95"/>
    </location>
</feature>
<keyword evidence="6 9" id="KW-0694">RNA-binding</keyword>